<reference evidence="1 2" key="1">
    <citation type="journal article" date="2022" name="New Phytol.">
        <title>Ecological generalism drives hyperdiversity of secondary metabolite gene clusters in xylarialean endophytes.</title>
        <authorList>
            <person name="Franco M.E.E."/>
            <person name="Wisecaver J.H."/>
            <person name="Arnold A.E."/>
            <person name="Ju Y.M."/>
            <person name="Slot J.C."/>
            <person name="Ahrendt S."/>
            <person name="Moore L.P."/>
            <person name="Eastman K.E."/>
            <person name="Scott K."/>
            <person name="Konkel Z."/>
            <person name="Mondo S.J."/>
            <person name="Kuo A."/>
            <person name="Hayes R.D."/>
            <person name="Haridas S."/>
            <person name="Andreopoulos B."/>
            <person name="Riley R."/>
            <person name="LaButti K."/>
            <person name="Pangilinan J."/>
            <person name="Lipzen A."/>
            <person name="Amirebrahimi M."/>
            <person name="Yan J."/>
            <person name="Adam C."/>
            <person name="Keymanesh K."/>
            <person name="Ng V."/>
            <person name="Louie K."/>
            <person name="Northen T."/>
            <person name="Drula E."/>
            <person name="Henrissat B."/>
            <person name="Hsieh H.M."/>
            <person name="Youens-Clark K."/>
            <person name="Lutzoni F."/>
            <person name="Miadlikowska J."/>
            <person name="Eastwood D.C."/>
            <person name="Hamelin R.C."/>
            <person name="Grigoriev I.V."/>
            <person name="U'Ren J.M."/>
        </authorList>
    </citation>
    <scope>NUCLEOTIDE SEQUENCE [LARGE SCALE GENOMIC DNA]</scope>
    <source>
        <strain evidence="1 2">ER1909</strain>
    </source>
</reference>
<organism evidence="1 2">
    <name type="scientific">Hypoxylon rubiginosum</name>
    <dbReference type="NCBI Taxonomy" id="110542"/>
    <lineage>
        <taxon>Eukaryota</taxon>
        <taxon>Fungi</taxon>
        <taxon>Dikarya</taxon>
        <taxon>Ascomycota</taxon>
        <taxon>Pezizomycotina</taxon>
        <taxon>Sordariomycetes</taxon>
        <taxon>Xylariomycetidae</taxon>
        <taxon>Xylariales</taxon>
        <taxon>Hypoxylaceae</taxon>
        <taxon>Hypoxylon</taxon>
    </lineage>
</organism>
<gene>
    <name evidence="1" type="ORF">F4821DRAFT_275587</name>
</gene>
<protein>
    <submittedName>
        <fullName evidence="1">Uncharacterized protein</fullName>
    </submittedName>
</protein>
<accession>A0ACC0DB70</accession>
<evidence type="ECO:0000313" key="2">
    <source>
        <dbReference type="Proteomes" id="UP001497680"/>
    </source>
</evidence>
<keyword evidence="2" id="KW-1185">Reference proteome</keyword>
<comment type="caution">
    <text evidence="1">The sequence shown here is derived from an EMBL/GenBank/DDBJ whole genome shotgun (WGS) entry which is preliminary data.</text>
</comment>
<evidence type="ECO:0000313" key="1">
    <source>
        <dbReference type="EMBL" id="KAI6089986.1"/>
    </source>
</evidence>
<proteinExistence type="predicted"/>
<sequence>MTTSMPNRPGPDPSGTMGGLSVLIGAFYGIACYNCIEIYVLMFYTFRRKKTPYFWCIFISNTGIAIHEFCAFRLWGLSPNVAVGVFTGISWFLMTTGQSFVLYMRLHLVVQDRRKLHWVLAIIIFTTVSLQLPTGAMFIALVAEPPDRQNNLKPAYDIIRVVQLSGYLIQETFITGVYVYAFNNTSKHLRIIKHGSRRMLRELIALIILTVLFDIALIVNGLVGDYRIQTTLKPAIYSIKLKAELYVLNNLVSWSQSPSSSLDIFPPNTNERQQLSLSQARSENTSSSEPVVYILETWATTIFKIPFLLTLRHSSGSTIFRLAFTPPTLVYVLGTGSVFAGLRCFVHPTRENGPSGLPVESAPHQREKAIRRGVKRIPPLTYLRAISKITIGIAVATLQYFGRETAAVVMLSIMSTVQLIDGVVNRKNGGRVL</sequence>
<name>A0ACC0DB70_9PEZI</name>
<dbReference type="EMBL" id="MU394293">
    <property type="protein sequence ID" value="KAI6089986.1"/>
    <property type="molecule type" value="Genomic_DNA"/>
</dbReference>
<dbReference type="Proteomes" id="UP001497680">
    <property type="component" value="Unassembled WGS sequence"/>
</dbReference>